<feature type="compositionally biased region" description="Low complexity" evidence="1">
    <location>
        <begin position="231"/>
        <end position="255"/>
    </location>
</feature>
<feature type="compositionally biased region" description="Polar residues" evidence="1">
    <location>
        <begin position="1"/>
        <end position="11"/>
    </location>
</feature>
<accession>A0A2C5XYP9</accession>
<feature type="region of interest" description="Disordered" evidence="1">
    <location>
        <begin position="438"/>
        <end position="460"/>
    </location>
</feature>
<keyword evidence="4" id="KW-1185">Reference proteome</keyword>
<proteinExistence type="predicted"/>
<feature type="region of interest" description="Disordered" evidence="1">
    <location>
        <begin position="1"/>
        <end position="339"/>
    </location>
</feature>
<feature type="compositionally biased region" description="Gly residues" evidence="1">
    <location>
        <begin position="315"/>
        <end position="324"/>
    </location>
</feature>
<name>A0A2C5XYP9_9HYPO</name>
<feature type="transmembrane region" description="Helical" evidence="2">
    <location>
        <begin position="347"/>
        <end position="369"/>
    </location>
</feature>
<keyword evidence="2" id="KW-0812">Transmembrane</keyword>
<dbReference type="OrthoDB" id="5240840at2759"/>
<evidence type="ECO:0000256" key="2">
    <source>
        <dbReference type="SAM" id="Phobius"/>
    </source>
</evidence>
<keyword evidence="2" id="KW-0472">Membrane</keyword>
<evidence type="ECO:0000313" key="4">
    <source>
        <dbReference type="Proteomes" id="UP000226192"/>
    </source>
</evidence>
<organism evidence="3 4">
    <name type="scientific">Ophiocordyceps australis</name>
    <dbReference type="NCBI Taxonomy" id="1399860"/>
    <lineage>
        <taxon>Eukaryota</taxon>
        <taxon>Fungi</taxon>
        <taxon>Dikarya</taxon>
        <taxon>Ascomycota</taxon>
        <taxon>Pezizomycotina</taxon>
        <taxon>Sordariomycetes</taxon>
        <taxon>Hypocreomycetidae</taxon>
        <taxon>Hypocreales</taxon>
        <taxon>Ophiocordycipitaceae</taxon>
        <taxon>Ophiocordyceps</taxon>
    </lineage>
</organism>
<dbReference type="EMBL" id="NJET01000184">
    <property type="protein sequence ID" value="PHH59741.1"/>
    <property type="molecule type" value="Genomic_DNA"/>
</dbReference>
<dbReference type="Proteomes" id="UP000226192">
    <property type="component" value="Unassembled WGS sequence"/>
</dbReference>
<dbReference type="STRING" id="1399860.A0A2C5XYP9"/>
<feature type="compositionally biased region" description="Polar residues" evidence="1">
    <location>
        <begin position="117"/>
        <end position="135"/>
    </location>
</feature>
<feature type="compositionally biased region" description="Low complexity" evidence="1">
    <location>
        <begin position="136"/>
        <end position="147"/>
    </location>
</feature>
<feature type="compositionally biased region" description="Low complexity" evidence="1">
    <location>
        <begin position="26"/>
        <end position="38"/>
    </location>
</feature>
<reference evidence="3 4" key="1">
    <citation type="submission" date="2017-06" db="EMBL/GenBank/DDBJ databases">
        <title>Ant-infecting Ophiocordyceps genomes reveal a high diversity of potential behavioral manipulation genes and a possible major role for enterotoxins.</title>
        <authorList>
            <person name="De Bekker C."/>
            <person name="Evans H.C."/>
            <person name="Brachmann A."/>
            <person name="Hughes D.P."/>
        </authorList>
    </citation>
    <scope>NUCLEOTIDE SEQUENCE [LARGE SCALE GENOMIC DNA]</scope>
    <source>
        <strain evidence="3 4">Map64</strain>
    </source>
</reference>
<protein>
    <submittedName>
        <fullName evidence="3">Uncharacterized protein</fullName>
    </submittedName>
</protein>
<dbReference type="AlphaFoldDB" id="A0A2C5XYP9"/>
<gene>
    <name evidence="3" type="ORF">CDD81_2609</name>
</gene>
<feature type="compositionally biased region" description="Polar residues" evidence="1">
    <location>
        <begin position="176"/>
        <end position="194"/>
    </location>
</feature>
<sequence>MQPNDPQDTPGSTPPEAPNGSPEVPPNISSAPPSSSTSTLDNGVGPNLNTNTRTTATTVTSASTTTSLAGPVSTADPSAITTISSSSTSSSTSSTPSTSTPLSQPPQAQLPQQQQPVEGSSTAINASPSTALPIQTSTSASPPTASTNDARLPQEETTRNSEPGQQPTDPFPPQSSVPSTSASNILDPSQSTPTPRLGQDDDSVARGPGSIPQDPAMPISNTNVNKGLLPAKTTLDTSASTASSTSGVAASDGVSQPPAPRPTNGNSDDAVRGPLGANRPERPINSSRPQDSDPLDEPTGAPEDAGRPDDDSTGRSGGGSGNGNGIANLKPASDGSNRSHHTLSTGGIVGVSIGSFVVVSLVIVLVLLWRKKSARRRGNRMLSPFSRGTDRDPATDSVGPMADAVAFDKERSHFGSAFPFNSGNAIPRAAIARASMAKPDSQLPAASQAPRLEQGTAASRPALTGLTVKDRVVDWWSRKAEDKEFDERVRDNRRAASNISRGISMPHRGIDPRPEFLPGLHFGLDGSETWDPFSDSYATTESVPYRTQTGLAVEAGAVQNPFADVNVVPTPLHMHRTDQSNAAMSSPWVGRSPSAASHKLGRAIGSPSSVVLRESLQSNESFADRRDKFRSDPFDLELESRLIPSATAIAEMPHHTGSSLIQSNELRHGSIASSRYTSGVTASEWGDVAPFELPMTSTRREGEQSATVAGSERGGASYVTVPTVGQAI</sequence>
<evidence type="ECO:0000256" key="1">
    <source>
        <dbReference type="SAM" id="MobiDB-lite"/>
    </source>
</evidence>
<feature type="compositionally biased region" description="Basic and acidic residues" evidence="1">
    <location>
        <begin position="304"/>
        <end position="313"/>
    </location>
</feature>
<feature type="compositionally biased region" description="Low complexity" evidence="1">
    <location>
        <begin position="47"/>
        <end position="69"/>
    </location>
</feature>
<keyword evidence="2" id="KW-1133">Transmembrane helix</keyword>
<comment type="caution">
    <text evidence="3">The sequence shown here is derived from an EMBL/GenBank/DDBJ whole genome shotgun (WGS) entry which is preliminary data.</text>
</comment>
<feature type="compositionally biased region" description="Low complexity" evidence="1">
    <location>
        <begin position="77"/>
        <end position="116"/>
    </location>
</feature>
<evidence type="ECO:0000313" key="3">
    <source>
        <dbReference type="EMBL" id="PHH59741.1"/>
    </source>
</evidence>